<sequence>MSTAFLKRFATHTRKTRIHSNKWLRLGFFEFLKLENKEDLSLDKLHSELIHDYIRWLNRIDPGSGKAVWKEGTRNSYYNILGVMIEALKRIPKWRKQIPADFSVPTHQWPGRKRKHTPTPIVQGEDFALLYRACLTEMTQVREAITADLDLLHRSIQEIPKNPTTCRDYAHRGVALAAMDEIFADTVPSYPQLLKTHSYLLTAIKTQFGTVLKLRSVLAPSPRDLVPFVLMLAIHTRLNPEALLGSNQEDFGTEDRLGEKRFRAGVNKGRARRKQMPSSPVEAAYDNPHSIVEFLKDWTTRLRKLAKPEIANRLLLFVPRTGFSGVSFFDVESDAGVTTWATALRGFCEDHNLKRFTLQQLRPTMLDIGRAIHDNDVRAAQALGDHRSQETTNSHYTSGAQRERNAERLGEISTLRRRWIDTGGKADPRNAPMDIDEGAVTPGWGCLDPYNSPYSPHGKLCSAFGRCPACQLTQLDIRSVYAAAQSLNLLDAVRRARETMDPQGWLERMAPVEKKLVHFWLPQFSPEILEQAKALNLPPLPTPD</sequence>
<dbReference type="GO" id="GO:0015074">
    <property type="term" value="P:DNA integration"/>
    <property type="evidence" value="ECO:0007669"/>
    <property type="project" value="InterPro"/>
</dbReference>
<evidence type="ECO:0000256" key="1">
    <source>
        <dbReference type="SAM" id="MobiDB-lite"/>
    </source>
</evidence>
<dbReference type="GO" id="GO:0003677">
    <property type="term" value="F:DNA binding"/>
    <property type="evidence" value="ECO:0007669"/>
    <property type="project" value="InterPro"/>
</dbReference>
<dbReference type="GO" id="GO:0006310">
    <property type="term" value="P:DNA recombination"/>
    <property type="evidence" value="ECO:0007669"/>
    <property type="project" value="InterPro"/>
</dbReference>
<dbReference type="InterPro" id="IPR013762">
    <property type="entry name" value="Integrase-like_cat_sf"/>
</dbReference>
<organism evidence="2 3">
    <name type="scientific">Rhodanobacter denitrificans</name>
    <dbReference type="NCBI Taxonomy" id="666685"/>
    <lineage>
        <taxon>Bacteria</taxon>
        <taxon>Pseudomonadati</taxon>
        <taxon>Pseudomonadota</taxon>
        <taxon>Gammaproteobacteria</taxon>
        <taxon>Lysobacterales</taxon>
        <taxon>Rhodanobacteraceae</taxon>
        <taxon>Rhodanobacter</taxon>
    </lineage>
</organism>
<reference evidence="2 3" key="1">
    <citation type="submission" date="2012-04" db="EMBL/GenBank/DDBJ databases">
        <title>Complete genome of Rhodanobacter sp. 2APBS1.</title>
        <authorList>
            <consortium name="US DOE Joint Genome Institute"/>
            <person name="Huntemann M."/>
            <person name="Wei C.-L."/>
            <person name="Han J."/>
            <person name="Detter J.C."/>
            <person name="Han C."/>
            <person name="Tapia R."/>
            <person name="Munk A.C.C."/>
            <person name="Chen A."/>
            <person name="Krypides N."/>
            <person name="Mavromatis K."/>
            <person name="Markowitz V."/>
            <person name="Szeto E."/>
            <person name="Ivanova N."/>
            <person name="Mikhailova N."/>
            <person name="Ovchinnikova G."/>
            <person name="Pagani I."/>
            <person name="Pati A."/>
            <person name="Goodwin L."/>
            <person name="Peters L."/>
            <person name="Pitluck S."/>
            <person name="Woyke T."/>
            <person name="Prakash O."/>
            <person name="Elkins J."/>
            <person name="Brown S."/>
            <person name="Palumbo A."/>
            <person name="Hemme C."/>
            <person name="Zhou J."/>
            <person name="Watson D."/>
            <person name="Jardine P."/>
            <person name="Kostka J."/>
            <person name="Green S."/>
        </authorList>
    </citation>
    <scope>NUCLEOTIDE SEQUENCE [LARGE SCALE GENOMIC DNA]</scope>
    <source>
        <strain evidence="2 3">2APBS1</strain>
    </source>
</reference>
<dbReference type="Proteomes" id="UP000011859">
    <property type="component" value="Chromosome"/>
</dbReference>
<dbReference type="Gene3D" id="1.10.443.10">
    <property type="entry name" value="Intergrase catalytic core"/>
    <property type="match status" value="1"/>
</dbReference>
<accession>M4NFF9</accession>
<proteinExistence type="predicted"/>
<name>M4NFF9_9GAMM</name>
<keyword evidence="3" id="KW-1185">Reference proteome</keyword>
<dbReference type="HOGENOM" id="CLU_448260_0_0_6"/>
<dbReference type="OrthoDB" id="9132766at2"/>
<dbReference type="KEGG" id="rhd:R2APBS1_1643"/>
<feature type="region of interest" description="Disordered" evidence="1">
    <location>
        <begin position="383"/>
        <end position="406"/>
    </location>
</feature>
<dbReference type="AlphaFoldDB" id="M4NFF9"/>
<evidence type="ECO:0000313" key="2">
    <source>
        <dbReference type="EMBL" id="AGG88777.1"/>
    </source>
</evidence>
<gene>
    <name evidence="2" type="ORF">R2APBS1_1643</name>
</gene>
<dbReference type="EMBL" id="CP003470">
    <property type="protein sequence ID" value="AGG88777.1"/>
    <property type="molecule type" value="Genomic_DNA"/>
</dbReference>
<evidence type="ECO:0000313" key="3">
    <source>
        <dbReference type="Proteomes" id="UP000011859"/>
    </source>
</evidence>
<protein>
    <submittedName>
        <fullName evidence="2">Uncharacterized protein</fullName>
    </submittedName>
</protein>
<dbReference type="eggNOG" id="COG0582">
    <property type="taxonomic scope" value="Bacteria"/>
</dbReference>
<dbReference type="RefSeq" id="WP_015447533.1">
    <property type="nucleotide sequence ID" value="NC_020541.1"/>
</dbReference>
<feature type="compositionally biased region" description="Polar residues" evidence="1">
    <location>
        <begin position="390"/>
        <end position="400"/>
    </location>
</feature>
<dbReference type="STRING" id="666685.R2APBS1_1643"/>